<organism evidence="3 4">
    <name type="scientific">Legionella pneumophila</name>
    <dbReference type="NCBI Taxonomy" id="446"/>
    <lineage>
        <taxon>Bacteria</taxon>
        <taxon>Pseudomonadati</taxon>
        <taxon>Pseudomonadota</taxon>
        <taxon>Gammaproteobacteria</taxon>
        <taxon>Legionellales</taxon>
        <taxon>Legionellaceae</taxon>
        <taxon>Legionella</taxon>
    </lineage>
</organism>
<name>A0A2S6F1S8_LEGPN</name>
<evidence type="ECO:0000313" key="2">
    <source>
        <dbReference type="EMBL" id="HAT1595339.1"/>
    </source>
</evidence>
<reference evidence="2" key="3">
    <citation type="submission" date="2020-11" db="EMBL/GenBank/DDBJ databases">
        <authorList>
            <consortium name="NCBI Pathogen Detection Project"/>
        </authorList>
    </citation>
    <scope>NUCLEOTIDE SEQUENCE</scope>
    <source>
        <strain evidence="2">D3612</strain>
    </source>
</reference>
<dbReference type="AlphaFoldDB" id="A0A2S6F1S8"/>
<dbReference type="Proteomes" id="UP000239239">
    <property type="component" value="Unassembled WGS sequence"/>
</dbReference>
<reference evidence="2" key="1">
    <citation type="journal article" date="2018" name="Genome Biol.">
        <title>SKESA: strategic k-mer extension for scrupulous assemblies.</title>
        <authorList>
            <person name="Souvorov A."/>
            <person name="Agarwala R."/>
            <person name="Lipman D.J."/>
        </authorList>
    </citation>
    <scope>NUCLEOTIDE SEQUENCE</scope>
    <source>
        <strain evidence="2">D3612</strain>
    </source>
</reference>
<evidence type="ECO:0000313" key="4">
    <source>
        <dbReference type="Proteomes" id="UP000239239"/>
    </source>
</evidence>
<dbReference type="RefSeq" id="WP_027227566.1">
    <property type="nucleotide sequence ID" value="NZ_FJAK01000004.1"/>
</dbReference>
<dbReference type="OrthoDB" id="5654270at2"/>
<comment type="caution">
    <text evidence="3">The sequence shown here is derived from an EMBL/GenBank/DDBJ whole genome shotgun (WGS) entry which is preliminary data.</text>
</comment>
<reference evidence="3 4" key="2">
    <citation type="submission" date="2018-02" db="EMBL/GenBank/DDBJ databases">
        <title>Draft genome sequences of four Legionella pneumophila clinical strains isolated in Ontario.</title>
        <authorList>
            <person name="Fortuna A."/>
            <person name="Ramnarine R."/>
            <person name="Li A."/>
            <person name="Frantz C."/>
            <person name="Mallo G."/>
        </authorList>
    </citation>
    <scope>NUCLEOTIDE SEQUENCE [LARGE SCALE GENOMIC DNA]</scope>
    <source>
        <strain evidence="3 4">LG61</strain>
    </source>
</reference>
<evidence type="ECO:0000256" key="1">
    <source>
        <dbReference type="SAM" id="MobiDB-lite"/>
    </source>
</evidence>
<dbReference type="Proteomes" id="UP000861567">
    <property type="component" value="Unassembled WGS sequence"/>
</dbReference>
<protein>
    <submittedName>
        <fullName evidence="3">Uncharacterized protein</fullName>
    </submittedName>
</protein>
<proteinExistence type="predicted"/>
<evidence type="ECO:0000313" key="3">
    <source>
        <dbReference type="EMBL" id="PPK31392.1"/>
    </source>
</evidence>
<accession>A0A2S6F1S8</accession>
<gene>
    <name evidence="3" type="ORF">C3928_04970</name>
    <name evidence="2" type="ORF">I8Y58_000537</name>
</gene>
<dbReference type="EMBL" id="PQWY01000010">
    <property type="protein sequence ID" value="PPK31392.1"/>
    <property type="molecule type" value="Genomic_DNA"/>
</dbReference>
<feature type="region of interest" description="Disordered" evidence="1">
    <location>
        <begin position="37"/>
        <end position="94"/>
    </location>
</feature>
<feature type="compositionally biased region" description="Basic and acidic residues" evidence="1">
    <location>
        <begin position="46"/>
        <end position="94"/>
    </location>
</feature>
<sequence length="94" mass="10640">MSDFKSKLPDLNELTSMTAKLFKGIKTSVSEIIQDYKQKRAQPVSTEEKPAENKAAESKQPEPKTESKPAENKTEPKTENKPESNTEETQEKEK</sequence>
<dbReference type="EMBL" id="DACSEI010000003">
    <property type="protein sequence ID" value="HAT1595339.1"/>
    <property type="molecule type" value="Genomic_DNA"/>
</dbReference>